<evidence type="ECO:0000313" key="2">
    <source>
        <dbReference type="Proteomes" id="UP001574673"/>
    </source>
</evidence>
<proteinExistence type="predicted"/>
<dbReference type="InterPro" id="IPR011009">
    <property type="entry name" value="Kinase-like_dom_sf"/>
</dbReference>
<comment type="caution">
    <text evidence="1">The sequence shown here is derived from an EMBL/GenBank/DDBJ whole genome shotgun (WGS) entry which is preliminary data.</text>
</comment>
<dbReference type="EMBL" id="JBEUWX010000002">
    <property type="protein sequence ID" value="MFA9949867.1"/>
    <property type="molecule type" value="Genomic_DNA"/>
</dbReference>
<keyword evidence="2" id="KW-1185">Reference proteome</keyword>
<protein>
    <recommendedName>
        <fullName evidence="3">Serine/threonine protein phosphatase</fullName>
    </recommendedName>
</protein>
<evidence type="ECO:0008006" key="3">
    <source>
        <dbReference type="Google" id="ProtNLM"/>
    </source>
</evidence>
<dbReference type="SUPFAM" id="SSF56112">
    <property type="entry name" value="Protein kinase-like (PK-like)"/>
    <property type="match status" value="1"/>
</dbReference>
<sequence>MKNAALPGVRALRGRDGTRSRQVSIAMNHNYSAALAAILPRQTSNIAHYTLAGNETVWVRKVGKTIPRWRYTLIGCLAATLRLRALKPVPNTGGRAAIAVEAARLQTLAAHGVRVPRLLASDDDGLMFTHLGEHTLLECIEHEDSLARWQQGLAAIKSVHERGQYLSESFARNMIVGDDGGIGFIDFEEDPGRYLPLPACQSRDYLCYLQSTALILKRRGCLDSAVRRWSDHAAALPPAIADDIRTAARPMLWMRALHHPRWGKDTLRLAALAEMFYRAR</sequence>
<accession>A0ABV4UDY3</accession>
<organism evidence="1 2">
    <name type="scientific">Dentiradicibacter hellwigii</name>
    <dbReference type="NCBI Taxonomy" id="3149053"/>
    <lineage>
        <taxon>Bacteria</taxon>
        <taxon>Pseudomonadati</taxon>
        <taxon>Pseudomonadota</taxon>
        <taxon>Betaproteobacteria</taxon>
        <taxon>Rhodocyclales</taxon>
        <taxon>Rhodocyclaceae</taxon>
        <taxon>Dentiradicibacter</taxon>
    </lineage>
</organism>
<dbReference type="RefSeq" id="WP_418890965.1">
    <property type="nucleotide sequence ID" value="NZ_JBEUWX010000002.1"/>
</dbReference>
<dbReference type="Proteomes" id="UP001574673">
    <property type="component" value="Unassembled WGS sequence"/>
</dbReference>
<reference evidence="2" key="1">
    <citation type="submission" date="2024-06" db="EMBL/GenBank/DDBJ databases">
        <title>Radixoralia hellwigii gen. nov., sp nov., isolated from a root canal in the human oral cavity.</title>
        <authorList>
            <person name="Bartsch S."/>
            <person name="Wittmer A."/>
            <person name="Schulz A.-K."/>
            <person name="Neumann-Schaal M."/>
            <person name="Wolf J."/>
            <person name="Gronow S."/>
            <person name="Tennert C."/>
            <person name="Haecker G."/>
            <person name="Cieplik F."/>
            <person name="Al-Ahmad A."/>
        </authorList>
    </citation>
    <scope>NUCLEOTIDE SEQUENCE [LARGE SCALE GENOMIC DNA]</scope>
    <source>
        <strain evidence="2">Wk13</strain>
    </source>
</reference>
<evidence type="ECO:0000313" key="1">
    <source>
        <dbReference type="EMBL" id="MFA9949867.1"/>
    </source>
</evidence>
<gene>
    <name evidence="1" type="ORF">ABCS64_05945</name>
</gene>
<name>A0ABV4UDY3_9RHOO</name>